<dbReference type="Proteomes" id="UP000092093">
    <property type="component" value="Unassembled WGS sequence"/>
</dbReference>
<gene>
    <name evidence="2" type="ORF">AN484_15495</name>
</gene>
<name>A0A1B7X0R3_APHFL</name>
<reference evidence="2 3" key="1">
    <citation type="submission" date="2015-09" db="EMBL/GenBank/DDBJ databases">
        <title>Aphanizomenon flos-aquae WA102.</title>
        <authorList>
            <person name="Driscoll C."/>
        </authorList>
    </citation>
    <scope>NUCLEOTIDE SEQUENCE [LARGE SCALE GENOMIC DNA]</scope>
    <source>
        <strain evidence="2">WA102</strain>
    </source>
</reference>
<organism evidence="2 3">
    <name type="scientific">Aphanizomenon flos-aquae WA102</name>
    <dbReference type="NCBI Taxonomy" id="1710896"/>
    <lineage>
        <taxon>Bacteria</taxon>
        <taxon>Bacillati</taxon>
        <taxon>Cyanobacteriota</taxon>
        <taxon>Cyanophyceae</taxon>
        <taxon>Nostocales</taxon>
        <taxon>Aphanizomenonaceae</taxon>
        <taxon>Aphanizomenon</taxon>
    </lineage>
</organism>
<evidence type="ECO:0000313" key="2">
    <source>
        <dbReference type="EMBL" id="OBQ42890.1"/>
    </source>
</evidence>
<protein>
    <submittedName>
        <fullName evidence="2">Uncharacterized protein</fullName>
    </submittedName>
</protein>
<accession>A0A1B7X0R3</accession>
<feature type="region of interest" description="Disordered" evidence="1">
    <location>
        <begin position="23"/>
        <end position="80"/>
    </location>
</feature>
<proteinExistence type="predicted"/>
<dbReference type="EMBL" id="LJOW01000081">
    <property type="protein sequence ID" value="OBQ42890.1"/>
    <property type="molecule type" value="Genomic_DNA"/>
</dbReference>
<evidence type="ECO:0000256" key="1">
    <source>
        <dbReference type="SAM" id="MobiDB-lite"/>
    </source>
</evidence>
<dbReference type="AlphaFoldDB" id="A0A1B7X0R3"/>
<evidence type="ECO:0000313" key="3">
    <source>
        <dbReference type="Proteomes" id="UP000092093"/>
    </source>
</evidence>
<sequence length="88" mass="8656">MLQGDVRGSDRRVVLFEVTIGTELGGSGDADQGNLDGLSGGRLSGGEDAGEGTEGGELALEGSDDAFSEDAGSGDDGVGHSVLVLGEC</sequence>
<comment type="caution">
    <text evidence="2">The sequence shown here is derived from an EMBL/GenBank/DDBJ whole genome shotgun (WGS) entry which is preliminary data.</text>
</comment>